<dbReference type="OrthoDB" id="9179215at2"/>
<dbReference type="RefSeq" id="WP_076602540.1">
    <property type="nucleotide sequence ID" value="NZ_FTMD01000008.1"/>
</dbReference>
<accession>A0A1N6WPY9</accession>
<gene>
    <name evidence="1" type="ORF">SAMN05421829_10832</name>
</gene>
<organism evidence="1 2">
    <name type="scientific">Aromatoleum tolulyticum</name>
    <dbReference type="NCBI Taxonomy" id="34027"/>
    <lineage>
        <taxon>Bacteria</taxon>
        <taxon>Pseudomonadati</taxon>
        <taxon>Pseudomonadota</taxon>
        <taxon>Betaproteobacteria</taxon>
        <taxon>Rhodocyclales</taxon>
        <taxon>Rhodocyclaceae</taxon>
        <taxon>Aromatoleum</taxon>
    </lineage>
</organism>
<dbReference type="STRING" id="34027.SAMN05421829_10832"/>
<evidence type="ECO:0000313" key="2">
    <source>
        <dbReference type="Proteomes" id="UP000186819"/>
    </source>
</evidence>
<sequence>MSRFSAEVRSLLIEHDAIRVGRGATQKRLGYQWAPDAALTALAAAPDGGVQRGSRWDVVFADAVVRYLIVHWPPGLRGGPECEAFLALRFREVHGVGAPEWRIVVERGATDFPVIACAVPAAHVEAVAAWGREHRLRFGSVTGEFVAAYNRVRPELDNPFGALAVQRDGRVTLGFWRDAQWQSLRSQPLGPAGDASLALYLESRSLRSGVPGEAGVLYCIGEGPRVPAGWRKVALHAEGWEG</sequence>
<evidence type="ECO:0000313" key="1">
    <source>
        <dbReference type="EMBL" id="SIQ92169.1"/>
    </source>
</evidence>
<proteinExistence type="predicted"/>
<dbReference type="Proteomes" id="UP000186819">
    <property type="component" value="Unassembled WGS sequence"/>
</dbReference>
<keyword evidence="2" id="KW-1185">Reference proteome</keyword>
<dbReference type="AlphaFoldDB" id="A0A1N6WPY9"/>
<reference evidence="2" key="1">
    <citation type="submission" date="2017-01" db="EMBL/GenBank/DDBJ databases">
        <authorList>
            <person name="Varghese N."/>
            <person name="Submissions S."/>
        </authorList>
    </citation>
    <scope>NUCLEOTIDE SEQUENCE [LARGE SCALE GENOMIC DNA]</scope>
    <source>
        <strain evidence="2">ATCC 51758</strain>
    </source>
</reference>
<name>A0A1N6WPY9_9RHOO</name>
<protein>
    <submittedName>
        <fullName evidence="1">Uncharacterized protein</fullName>
    </submittedName>
</protein>
<dbReference type="EMBL" id="FTMD01000008">
    <property type="protein sequence ID" value="SIQ92169.1"/>
    <property type="molecule type" value="Genomic_DNA"/>
</dbReference>